<gene>
    <name evidence="1" type="ORF">BS47DRAFT_237057</name>
</gene>
<proteinExistence type="predicted"/>
<dbReference type="AlphaFoldDB" id="A0A9P6AM25"/>
<reference evidence="1" key="1">
    <citation type="journal article" date="2020" name="Nat. Commun.">
        <title>Large-scale genome sequencing of mycorrhizal fungi provides insights into the early evolution of symbiotic traits.</title>
        <authorList>
            <person name="Miyauchi S."/>
            <person name="Kiss E."/>
            <person name="Kuo A."/>
            <person name="Drula E."/>
            <person name="Kohler A."/>
            <person name="Sanchez-Garcia M."/>
            <person name="Morin E."/>
            <person name="Andreopoulos B."/>
            <person name="Barry K.W."/>
            <person name="Bonito G."/>
            <person name="Buee M."/>
            <person name="Carver A."/>
            <person name="Chen C."/>
            <person name="Cichocki N."/>
            <person name="Clum A."/>
            <person name="Culley D."/>
            <person name="Crous P.W."/>
            <person name="Fauchery L."/>
            <person name="Girlanda M."/>
            <person name="Hayes R.D."/>
            <person name="Keri Z."/>
            <person name="LaButti K."/>
            <person name="Lipzen A."/>
            <person name="Lombard V."/>
            <person name="Magnuson J."/>
            <person name="Maillard F."/>
            <person name="Murat C."/>
            <person name="Nolan M."/>
            <person name="Ohm R.A."/>
            <person name="Pangilinan J."/>
            <person name="Pereira M.F."/>
            <person name="Perotto S."/>
            <person name="Peter M."/>
            <person name="Pfister S."/>
            <person name="Riley R."/>
            <person name="Sitrit Y."/>
            <person name="Stielow J.B."/>
            <person name="Szollosi G."/>
            <person name="Zifcakova L."/>
            <person name="Stursova M."/>
            <person name="Spatafora J.W."/>
            <person name="Tedersoo L."/>
            <person name="Vaario L.M."/>
            <person name="Yamada A."/>
            <person name="Yan M."/>
            <person name="Wang P."/>
            <person name="Xu J."/>
            <person name="Bruns T."/>
            <person name="Baldrian P."/>
            <person name="Vilgalys R."/>
            <person name="Dunand C."/>
            <person name="Henrissat B."/>
            <person name="Grigoriev I.V."/>
            <person name="Hibbett D."/>
            <person name="Nagy L.G."/>
            <person name="Martin F.M."/>
        </authorList>
    </citation>
    <scope>NUCLEOTIDE SEQUENCE</scope>
    <source>
        <strain evidence="1">UP504</strain>
    </source>
</reference>
<evidence type="ECO:0000313" key="1">
    <source>
        <dbReference type="EMBL" id="KAF9508340.1"/>
    </source>
</evidence>
<protein>
    <submittedName>
        <fullName evidence="1">Uncharacterized protein</fullName>
    </submittedName>
</protein>
<accession>A0A9P6AM25</accession>
<organism evidence="1 2">
    <name type="scientific">Hydnum rufescens UP504</name>
    <dbReference type="NCBI Taxonomy" id="1448309"/>
    <lineage>
        <taxon>Eukaryota</taxon>
        <taxon>Fungi</taxon>
        <taxon>Dikarya</taxon>
        <taxon>Basidiomycota</taxon>
        <taxon>Agaricomycotina</taxon>
        <taxon>Agaricomycetes</taxon>
        <taxon>Cantharellales</taxon>
        <taxon>Hydnaceae</taxon>
        <taxon>Hydnum</taxon>
    </lineage>
</organism>
<evidence type="ECO:0000313" key="2">
    <source>
        <dbReference type="Proteomes" id="UP000886523"/>
    </source>
</evidence>
<comment type="caution">
    <text evidence="1">The sequence shown here is derived from an EMBL/GenBank/DDBJ whole genome shotgun (WGS) entry which is preliminary data.</text>
</comment>
<keyword evidence="2" id="KW-1185">Reference proteome</keyword>
<dbReference type="Proteomes" id="UP000886523">
    <property type="component" value="Unassembled WGS sequence"/>
</dbReference>
<dbReference type="EMBL" id="MU129061">
    <property type="protein sequence ID" value="KAF9508340.1"/>
    <property type="molecule type" value="Genomic_DNA"/>
</dbReference>
<sequence>MSCIRQYFSRPCSRSRCLHPVLASKLIYMQLSPDLGLQLLAASPLLGWIEEHWSERLRILSRLFPVKHPNRHSLQSDTLRIHSSCFESLYVCNASEWAIYYSPRGTTVVTFLILSPNAECGPACVQFSGSRYRIHSVLWKATQLPYWSRESIHLVLAIPCRKSLLQTVRRAR</sequence>
<name>A0A9P6AM25_9AGAM</name>